<evidence type="ECO:0000256" key="1">
    <source>
        <dbReference type="SAM" id="Phobius"/>
    </source>
</evidence>
<protein>
    <submittedName>
        <fullName evidence="2">Uncharacterized protein</fullName>
    </submittedName>
</protein>
<feature type="transmembrane region" description="Helical" evidence="1">
    <location>
        <begin position="99"/>
        <end position="116"/>
    </location>
</feature>
<dbReference type="STRING" id="1054996.SAMN05444414_10123"/>
<keyword evidence="1" id="KW-0812">Transmembrane</keyword>
<keyword evidence="3" id="KW-1185">Reference proteome</keyword>
<keyword evidence="1" id="KW-0472">Membrane</keyword>
<sequence length="129" mass="14399">MILDIWQSYRRLPIWVQLWVALILVPVNAASLVFLGAPMGAWVAVMAVGAMLLNGVIMLVERGFSKMMALPHVLIWTPLVVLILWLLAKGDLAPGYARYLMVLLAVDLFSLALDYADTVKWLKGERHIA</sequence>
<evidence type="ECO:0000313" key="3">
    <source>
        <dbReference type="Proteomes" id="UP000184191"/>
    </source>
</evidence>
<organism evidence="2 3">
    <name type="scientific">Roseovarius marisflavi</name>
    <dbReference type="NCBI Taxonomy" id="1054996"/>
    <lineage>
        <taxon>Bacteria</taxon>
        <taxon>Pseudomonadati</taxon>
        <taxon>Pseudomonadota</taxon>
        <taxon>Alphaproteobacteria</taxon>
        <taxon>Rhodobacterales</taxon>
        <taxon>Roseobacteraceae</taxon>
        <taxon>Roseovarius</taxon>
    </lineage>
</organism>
<proteinExistence type="predicted"/>
<name>A0A1M6V0A8_9RHOB</name>
<evidence type="ECO:0000313" key="2">
    <source>
        <dbReference type="EMBL" id="SHK74834.1"/>
    </source>
</evidence>
<feature type="transmembrane region" description="Helical" evidence="1">
    <location>
        <begin position="12"/>
        <end position="35"/>
    </location>
</feature>
<dbReference type="RefSeq" id="WP_073193906.1">
    <property type="nucleotide sequence ID" value="NZ_FRBN01000001.1"/>
</dbReference>
<feature type="transmembrane region" description="Helical" evidence="1">
    <location>
        <begin position="67"/>
        <end position="87"/>
    </location>
</feature>
<accession>A0A1M6V0A8</accession>
<gene>
    <name evidence="2" type="ORF">SAMN05444414_10123</name>
</gene>
<reference evidence="3" key="1">
    <citation type="submission" date="2016-11" db="EMBL/GenBank/DDBJ databases">
        <authorList>
            <person name="Varghese N."/>
            <person name="Submissions S."/>
        </authorList>
    </citation>
    <scope>NUCLEOTIDE SEQUENCE [LARGE SCALE GENOMIC DNA]</scope>
    <source>
        <strain evidence="3">DSM 29327</strain>
    </source>
</reference>
<keyword evidence="1" id="KW-1133">Transmembrane helix</keyword>
<feature type="transmembrane region" description="Helical" evidence="1">
    <location>
        <begin position="41"/>
        <end position="60"/>
    </location>
</feature>
<dbReference type="AlphaFoldDB" id="A0A1M6V0A8"/>
<dbReference type="EMBL" id="FRBN01000001">
    <property type="protein sequence ID" value="SHK74834.1"/>
    <property type="molecule type" value="Genomic_DNA"/>
</dbReference>
<dbReference type="Proteomes" id="UP000184191">
    <property type="component" value="Unassembled WGS sequence"/>
</dbReference>
<dbReference type="OrthoDB" id="7859631at2"/>